<accession>A0A6J4UIQ6</accession>
<dbReference type="AlphaFoldDB" id="A0A6J4UIQ6"/>
<organism evidence="1">
    <name type="scientific">uncultured Synechococcales cyanobacterium</name>
    <dbReference type="NCBI Taxonomy" id="1936017"/>
    <lineage>
        <taxon>Bacteria</taxon>
        <taxon>Bacillati</taxon>
        <taxon>Cyanobacteriota</taxon>
        <taxon>Cyanophyceae</taxon>
        <taxon>Synechococcales</taxon>
        <taxon>environmental samples</taxon>
    </lineage>
</organism>
<reference evidence="1" key="1">
    <citation type="submission" date="2020-02" db="EMBL/GenBank/DDBJ databases">
        <authorList>
            <person name="Meier V. D."/>
        </authorList>
    </citation>
    <scope>NUCLEOTIDE SEQUENCE</scope>
    <source>
        <strain evidence="1">AVDCRST_MAG81</strain>
    </source>
</reference>
<protein>
    <submittedName>
        <fullName evidence="1">Uncharacterized protein</fullName>
    </submittedName>
</protein>
<sequence length="57" mass="6764">MGYQQWRRAFSELYIIQVEVRLQPLARLRTIKVSSSIVEDDVIRASTWSHDSRSLDR</sequence>
<dbReference type="EMBL" id="CADCWO010000001">
    <property type="protein sequence ID" value="CAA9551815.1"/>
    <property type="molecule type" value="Genomic_DNA"/>
</dbReference>
<name>A0A6J4UIQ6_9CYAN</name>
<gene>
    <name evidence="1" type="ORF">AVDCRST_MAG81-1973</name>
</gene>
<proteinExistence type="predicted"/>
<evidence type="ECO:0000313" key="1">
    <source>
        <dbReference type="EMBL" id="CAA9551815.1"/>
    </source>
</evidence>